<evidence type="ECO:0000256" key="1">
    <source>
        <dbReference type="SAM" id="SignalP"/>
    </source>
</evidence>
<proteinExistence type="predicted"/>
<comment type="caution">
    <text evidence="3">The sequence shown here is derived from an EMBL/GenBank/DDBJ whole genome shotgun (WGS) entry which is preliminary data.</text>
</comment>
<dbReference type="Proteomes" id="UP000602532">
    <property type="component" value="Unassembled WGS sequence"/>
</dbReference>
<dbReference type="SUPFAM" id="SSF47090">
    <property type="entry name" value="PGBD-like"/>
    <property type="match status" value="1"/>
</dbReference>
<name>A0ABR8X2H7_9MICO</name>
<dbReference type="Gene3D" id="1.10.101.10">
    <property type="entry name" value="PGBD-like superfamily/PGBD"/>
    <property type="match status" value="1"/>
</dbReference>
<organism evidence="3 4">
    <name type="scientific">Microbacterium gallinarum</name>
    <dbReference type="NCBI Taxonomy" id="2762209"/>
    <lineage>
        <taxon>Bacteria</taxon>
        <taxon>Bacillati</taxon>
        <taxon>Actinomycetota</taxon>
        <taxon>Actinomycetes</taxon>
        <taxon>Micrococcales</taxon>
        <taxon>Microbacteriaceae</taxon>
        <taxon>Microbacterium</taxon>
    </lineage>
</organism>
<dbReference type="InterPro" id="IPR036365">
    <property type="entry name" value="PGBD-like_sf"/>
</dbReference>
<keyword evidence="1" id="KW-0732">Signal</keyword>
<dbReference type="InterPro" id="IPR036366">
    <property type="entry name" value="PGBDSf"/>
</dbReference>
<evidence type="ECO:0000259" key="2">
    <source>
        <dbReference type="Pfam" id="PF01471"/>
    </source>
</evidence>
<gene>
    <name evidence="3" type="ORF">H9622_07610</name>
</gene>
<feature type="signal peptide" evidence="1">
    <location>
        <begin position="1"/>
        <end position="20"/>
    </location>
</feature>
<sequence length="349" mass="34672">MVIAIVLAAVVVGAAGWAAATVLRPADDPLEATDFTYVRVEPGTVGSSINLNTVAEWTPTPVGTNQAAGVVTGVAVQPGDEVSQGSVLYTVDLRAVVVAEGEVPAFRAIGLDAQGADVAQLQGMLQSLGLYAGAPDGKAGAGTVQAIKAWQKSLGVPQTGIAELGDVIFVPSLPTRVSLDSKVIARGKSVSGGEEVLLGLPSAPTFILPVTEVQAGMIPTGTQVQVTSPDGSVWEAVSTDQVADAETQTITVGLAGPDGGVICGDSCGLVPVTGEALLSSVIVTVPTADGLVVPSAALVTDAAGQVAVVDEAGARLPVTVVTSARGMSVVEGVEEGTRVRVPAVEGGAG</sequence>
<accession>A0ABR8X2H7</accession>
<keyword evidence="4" id="KW-1185">Reference proteome</keyword>
<dbReference type="InterPro" id="IPR002477">
    <property type="entry name" value="Peptidoglycan-bd-like"/>
</dbReference>
<feature type="domain" description="Peptidoglycan binding-like" evidence="2">
    <location>
        <begin position="114"/>
        <end position="162"/>
    </location>
</feature>
<feature type="chain" id="PRO_5047445831" evidence="1">
    <location>
        <begin position="21"/>
        <end position="349"/>
    </location>
</feature>
<reference evidence="3 4" key="1">
    <citation type="submission" date="2020-08" db="EMBL/GenBank/DDBJ databases">
        <title>A Genomic Blueprint of the Chicken Gut Microbiome.</title>
        <authorList>
            <person name="Gilroy R."/>
            <person name="Ravi A."/>
            <person name="Getino M."/>
            <person name="Pursley I."/>
            <person name="Horton D.L."/>
            <person name="Alikhan N.-F."/>
            <person name="Baker D."/>
            <person name="Gharbi K."/>
            <person name="Hall N."/>
            <person name="Watson M."/>
            <person name="Adriaenssens E.M."/>
            <person name="Foster-Nyarko E."/>
            <person name="Jarju S."/>
            <person name="Secka A."/>
            <person name="Antonio M."/>
            <person name="Oren A."/>
            <person name="Chaudhuri R."/>
            <person name="La Ragione R.M."/>
            <person name="Hildebrand F."/>
            <person name="Pallen M.J."/>
        </authorList>
    </citation>
    <scope>NUCLEOTIDE SEQUENCE [LARGE SCALE GENOMIC DNA]</scope>
    <source>
        <strain evidence="3 4">Sa1CUA4</strain>
    </source>
</reference>
<dbReference type="EMBL" id="JACSPM010000002">
    <property type="protein sequence ID" value="MBD8023454.1"/>
    <property type="molecule type" value="Genomic_DNA"/>
</dbReference>
<dbReference type="RefSeq" id="WP_191765796.1">
    <property type="nucleotide sequence ID" value="NZ_JACSPM010000002.1"/>
</dbReference>
<dbReference type="Pfam" id="PF01471">
    <property type="entry name" value="PG_binding_1"/>
    <property type="match status" value="1"/>
</dbReference>
<evidence type="ECO:0000313" key="4">
    <source>
        <dbReference type="Proteomes" id="UP000602532"/>
    </source>
</evidence>
<evidence type="ECO:0000313" key="3">
    <source>
        <dbReference type="EMBL" id="MBD8023454.1"/>
    </source>
</evidence>
<protein>
    <submittedName>
        <fullName evidence="3">Peptidoglycan-binding protein</fullName>
    </submittedName>
</protein>